<keyword evidence="1" id="KW-0732">Signal</keyword>
<dbReference type="STRING" id="1314781.A0A165EQE0"/>
<dbReference type="CDD" id="cd09620">
    <property type="entry name" value="CBM9_like_3"/>
    <property type="match status" value="1"/>
</dbReference>
<accession>A0A165EQE0</accession>
<keyword evidence="3" id="KW-1185">Reference proteome</keyword>
<dbReference type="AlphaFoldDB" id="A0A165EQE0"/>
<evidence type="ECO:0000256" key="1">
    <source>
        <dbReference type="SAM" id="SignalP"/>
    </source>
</evidence>
<protein>
    <recommendedName>
        <fullName evidence="4">Carbohydrate-binding domain-containing protein</fullName>
    </recommendedName>
</protein>
<feature type="signal peptide" evidence="1">
    <location>
        <begin position="1"/>
        <end position="19"/>
    </location>
</feature>
<evidence type="ECO:0008006" key="4">
    <source>
        <dbReference type="Google" id="ProtNLM"/>
    </source>
</evidence>
<dbReference type="EMBL" id="KV426124">
    <property type="protein sequence ID" value="KZV87468.1"/>
    <property type="molecule type" value="Genomic_DNA"/>
</dbReference>
<dbReference type="InParanoid" id="A0A165EQE0"/>
<dbReference type="OrthoDB" id="61321at2759"/>
<feature type="chain" id="PRO_5007857368" description="Carbohydrate-binding domain-containing protein" evidence="1">
    <location>
        <begin position="20"/>
        <end position="228"/>
    </location>
</feature>
<sequence length="228" mass="24962">MLAAFLLALLSSPLVHVHARAAPAVPSLDVPACPSVGTATFSKSIPDLAPFPTTSVSLCYTSSTLSLIFTALNESSFFYNENYTTNGDLWQYEVMEAFIYKGTNDPTSYVELEIAPNNVTYQSFIYNPGKGVDPSTPFDEALISNPIGDGLVASTTLDRDAGTWRSSFSVPLALFSVDEGWAKGTKWRMNFFRTVVSRETFPDFLGGWSPPDEPSFHITPFFGHVVFV</sequence>
<dbReference type="SUPFAM" id="SSF49344">
    <property type="entry name" value="CBD9-like"/>
    <property type="match status" value="1"/>
</dbReference>
<dbReference type="Gene3D" id="2.60.40.1190">
    <property type="match status" value="1"/>
</dbReference>
<organism evidence="2 3">
    <name type="scientific">Exidia glandulosa HHB12029</name>
    <dbReference type="NCBI Taxonomy" id="1314781"/>
    <lineage>
        <taxon>Eukaryota</taxon>
        <taxon>Fungi</taxon>
        <taxon>Dikarya</taxon>
        <taxon>Basidiomycota</taxon>
        <taxon>Agaricomycotina</taxon>
        <taxon>Agaricomycetes</taxon>
        <taxon>Auriculariales</taxon>
        <taxon>Exidiaceae</taxon>
        <taxon>Exidia</taxon>
    </lineage>
</organism>
<evidence type="ECO:0000313" key="2">
    <source>
        <dbReference type="EMBL" id="KZV87468.1"/>
    </source>
</evidence>
<dbReference type="Proteomes" id="UP000077266">
    <property type="component" value="Unassembled WGS sequence"/>
</dbReference>
<name>A0A165EQE0_EXIGL</name>
<evidence type="ECO:0000313" key="3">
    <source>
        <dbReference type="Proteomes" id="UP000077266"/>
    </source>
</evidence>
<proteinExistence type="predicted"/>
<gene>
    <name evidence="2" type="ORF">EXIGLDRAFT_620584</name>
</gene>
<reference evidence="2 3" key="1">
    <citation type="journal article" date="2016" name="Mol. Biol. Evol.">
        <title>Comparative Genomics of Early-Diverging Mushroom-Forming Fungi Provides Insights into the Origins of Lignocellulose Decay Capabilities.</title>
        <authorList>
            <person name="Nagy L.G."/>
            <person name="Riley R."/>
            <person name="Tritt A."/>
            <person name="Adam C."/>
            <person name="Daum C."/>
            <person name="Floudas D."/>
            <person name="Sun H."/>
            <person name="Yadav J.S."/>
            <person name="Pangilinan J."/>
            <person name="Larsson K.H."/>
            <person name="Matsuura K."/>
            <person name="Barry K."/>
            <person name="Labutti K."/>
            <person name="Kuo R."/>
            <person name="Ohm R.A."/>
            <person name="Bhattacharya S.S."/>
            <person name="Shirouzu T."/>
            <person name="Yoshinaga Y."/>
            <person name="Martin F.M."/>
            <person name="Grigoriev I.V."/>
            <person name="Hibbett D.S."/>
        </authorList>
    </citation>
    <scope>NUCLEOTIDE SEQUENCE [LARGE SCALE GENOMIC DNA]</scope>
    <source>
        <strain evidence="2 3">HHB12029</strain>
    </source>
</reference>